<dbReference type="SUPFAM" id="SSF51197">
    <property type="entry name" value="Clavaminate synthase-like"/>
    <property type="match status" value="1"/>
</dbReference>
<evidence type="ECO:0000259" key="3">
    <source>
        <dbReference type="Pfam" id="PF14226"/>
    </source>
</evidence>
<feature type="domain" description="Non-haem dioxygenase N-terminal" evidence="3">
    <location>
        <begin position="1"/>
        <end position="59"/>
    </location>
</feature>
<evidence type="ECO:0000313" key="4">
    <source>
        <dbReference type="EMBL" id="KAL3500425.1"/>
    </source>
</evidence>
<dbReference type="Pfam" id="PF14226">
    <property type="entry name" value="DIOX_N"/>
    <property type="match status" value="1"/>
</dbReference>
<name>A0ABD2Y3P1_9GENT</name>
<reference evidence="4 5" key="1">
    <citation type="submission" date="2024-11" db="EMBL/GenBank/DDBJ databases">
        <title>A near-complete genome assembly of Cinchona calisaya.</title>
        <authorList>
            <person name="Lian D.C."/>
            <person name="Zhao X.W."/>
            <person name="Wei L."/>
        </authorList>
    </citation>
    <scope>NUCLEOTIDE SEQUENCE [LARGE SCALE GENOMIC DNA]</scope>
    <source>
        <tissue evidence="4">Nenye</tissue>
    </source>
</reference>
<evidence type="ECO:0000313" key="5">
    <source>
        <dbReference type="Proteomes" id="UP001630127"/>
    </source>
</evidence>
<dbReference type="InterPro" id="IPR026992">
    <property type="entry name" value="DIOX_N"/>
</dbReference>
<dbReference type="InterPro" id="IPR050295">
    <property type="entry name" value="Plant_2OG-oxidoreductases"/>
</dbReference>
<organism evidence="4 5">
    <name type="scientific">Cinchona calisaya</name>
    <dbReference type="NCBI Taxonomy" id="153742"/>
    <lineage>
        <taxon>Eukaryota</taxon>
        <taxon>Viridiplantae</taxon>
        <taxon>Streptophyta</taxon>
        <taxon>Embryophyta</taxon>
        <taxon>Tracheophyta</taxon>
        <taxon>Spermatophyta</taxon>
        <taxon>Magnoliopsida</taxon>
        <taxon>eudicotyledons</taxon>
        <taxon>Gunneridae</taxon>
        <taxon>Pentapetalae</taxon>
        <taxon>asterids</taxon>
        <taxon>lamiids</taxon>
        <taxon>Gentianales</taxon>
        <taxon>Rubiaceae</taxon>
        <taxon>Cinchonoideae</taxon>
        <taxon>Cinchoneae</taxon>
        <taxon>Cinchona</taxon>
    </lineage>
</organism>
<accession>A0ABD2Y3P1</accession>
<evidence type="ECO:0000256" key="2">
    <source>
        <dbReference type="ARBA" id="ARBA00023004"/>
    </source>
</evidence>
<gene>
    <name evidence="4" type="ORF">ACH5RR_039518</name>
</gene>
<evidence type="ECO:0000256" key="1">
    <source>
        <dbReference type="ARBA" id="ARBA00022723"/>
    </source>
</evidence>
<dbReference type="PANTHER" id="PTHR47991">
    <property type="entry name" value="OXOGLUTARATE/IRON-DEPENDENT DIOXYGENASE"/>
    <property type="match status" value="1"/>
</dbReference>
<comment type="caution">
    <text evidence="4">The sequence shown here is derived from an EMBL/GenBank/DDBJ whole genome shotgun (WGS) entry which is preliminary data.</text>
</comment>
<dbReference type="InterPro" id="IPR027443">
    <property type="entry name" value="IPNS-like_sf"/>
</dbReference>
<keyword evidence="2" id="KW-0408">Iron</keyword>
<dbReference type="GO" id="GO:0046872">
    <property type="term" value="F:metal ion binding"/>
    <property type="evidence" value="ECO:0007669"/>
    <property type="project" value="UniProtKB-KW"/>
</dbReference>
<keyword evidence="5" id="KW-1185">Reference proteome</keyword>
<dbReference type="Proteomes" id="UP001630127">
    <property type="component" value="Unassembled WGS sequence"/>
</dbReference>
<dbReference type="EMBL" id="JBJUIK010000016">
    <property type="protein sequence ID" value="KAL3500425.1"/>
    <property type="molecule type" value="Genomic_DNA"/>
</dbReference>
<dbReference type="AlphaFoldDB" id="A0ABD2Y3P1"/>
<keyword evidence="1" id="KW-0479">Metal-binding</keyword>
<dbReference type="Gene3D" id="2.60.120.330">
    <property type="entry name" value="B-lactam Antibiotic, Isopenicillin N Synthase, Chain"/>
    <property type="match status" value="1"/>
</dbReference>
<proteinExistence type="predicted"/>
<dbReference type="GO" id="GO:0016706">
    <property type="term" value="F:2-oxoglutarate-dependent dioxygenase activity"/>
    <property type="evidence" value="ECO:0007669"/>
    <property type="project" value="UniProtKB-ARBA"/>
</dbReference>
<protein>
    <recommendedName>
        <fullName evidence="3">Non-haem dioxygenase N-terminal domain-containing protein</fullName>
    </recommendedName>
</protein>
<sequence length="87" mass="10226">MDRMKVVIEEFFKLPLQQKMAYAQLPNSLEGYGQAFVVSEDRKLDWGDMLFLYALPVSQRDMNSGLTLRHFSDKPWMSTRENCTRFA</sequence>